<evidence type="ECO:0000259" key="4">
    <source>
        <dbReference type="PROSITE" id="PS50893"/>
    </source>
</evidence>
<accession>A0ABP9P1U5</accession>
<dbReference type="InterPro" id="IPR027417">
    <property type="entry name" value="P-loop_NTPase"/>
</dbReference>
<comment type="caution">
    <text evidence="5">The sequence shown here is derived from an EMBL/GenBank/DDBJ whole genome shotgun (WGS) entry which is preliminary data.</text>
</comment>
<dbReference type="Proteomes" id="UP001499852">
    <property type="component" value="Unassembled WGS sequence"/>
</dbReference>
<evidence type="ECO:0000313" key="5">
    <source>
        <dbReference type="EMBL" id="GAA5139231.1"/>
    </source>
</evidence>
<dbReference type="GO" id="GO:0005524">
    <property type="term" value="F:ATP binding"/>
    <property type="evidence" value="ECO:0007669"/>
    <property type="project" value="UniProtKB-KW"/>
</dbReference>
<keyword evidence="3 5" id="KW-0067">ATP-binding</keyword>
<keyword evidence="1" id="KW-0813">Transport</keyword>
<evidence type="ECO:0000256" key="3">
    <source>
        <dbReference type="ARBA" id="ARBA00022840"/>
    </source>
</evidence>
<sequence>MNATALEITGLEKRFPRFSLGPISLSVPSGTIYGLIGPNGAGKTTLLDQIFGMGLPDAGSIQVNGLDHVRHEVEVKQSAAYVGPDLSYMAWGKVSRAIRFVRGFHPGWDESLATRLMQSFGLSAGDRIATLSFGGRMKLALVLAMAWRPQFLVLDEPTTGLDAHSKKSLFSELLTIVKDESRTVLLSSHQISDLERFADQVSILHQGRVLTSGTTSALVESHLQLEFRSKDLLLRGLPGLTVQEQAGDRWRAVLDTHRTSVAGLTSRGVQDLHAQPLSLEELFLALTQ</sequence>
<proteinExistence type="predicted"/>
<protein>
    <submittedName>
        <fullName evidence="5">ABC transporter ATP-binding protein</fullName>
    </submittedName>
</protein>
<keyword evidence="6" id="KW-1185">Reference proteome</keyword>
<dbReference type="Gene3D" id="3.40.50.300">
    <property type="entry name" value="P-loop containing nucleotide triphosphate hydrolases"/>
    <property type="match status" value="1"/>
</dbReference>
<evidence type="ECO:0000256" key="1">
    <source>
        <dbReference type="ARBA" id="ARBA00022448"/>
    </source>
</evidence>
<dbReference type="InterPro" id="IPR003593">
    <property type="entry name" value="AAA+_ATPase"/>
</dbReference>
<reference evidence="6" key="1">
    <citation type="journal article" date="2019" name="Int. J. Syst. Evol. Microbiol.">
        <title>The Global Catalogue of Microorganisms (GCM) 10K type strain sequencing project: providing services to taxonomists for standard genome sequencing and annotation.</title>
        <authorList>
            <consortium name="The Broad Institute Genomics Platform"/>
            <consortium name="The Broad Institute Genome Sequencing Center for Infectious Disease"/>
            <person name="Wu L."/>
            <person name="Ma J."/>
        </authorList>
    </citation>
    <scope>NUCLEOTIDE SEQUENCE [LARGE SCALE GENOMIC DNA]</scope>
    <source>
        <strain evidence="6">JCM 18053</strain>
    </source>
</reference>
<dbReference type="SUPFAM" id="SSF52540">
    <property type="entry name" value="P-loop containing nucleoside triphosphate hydrolases"/>
    <property type="match status" value="1"/>
</dbReference>
<dbReference type="Pfam" id="PF00005">
    <property type="entry name" value="ABC_tran"/>
    <property type="match status" value="1"/>
</dbReference>
<feature type="domain" description="ABC transporter" evidence="4">
    <location>
        <begin position="1"/>
        <end position="231"/>
    </location>
</feature>
<dbReference type="PANTHER" id="PTHR42939:SF1">
    <property type="entry name" value="ABC TRANSPORTER ATP-BINDING PROTEIN ALBC-RELATED"/>
    <property type="match status" value="1"/>
</dbReference>
<dbReference type="PROSITE" id="PS50893">
    <property type="entry name" value="ABC_TRANSPORTER_2"/>
    <property type="match status" value="1"/>
</dbReference>
<dbReference type="InterPro" id="IPR051782">
    <property type="entry name" value="ABC_Transporter_VariousFunc"/>
</dbReference>
<keyword evidence="2" id="KW-0547">Nucleotide-binding</keyword>
<dbReference type="RefSeq" id="WP_345736185.1">
    <property type="nucleotide sequence ID" value="NZ_BAABIA010000003.1"/>
</dbReference>
<evidence type="ECO:0000256" key="2">
    <source>
        <dbReference type="ARBA" id="ARBA00022741"/>
    </source>
</evidence>
<organism evidence="5 6">
    <name type="scientific">Prosthecobacter algae</name>
    <dbReference type="NCBI Taxonomy" id="1144682"/>
    <lineage>
        <taxon>Bacteria</taxon>
        <taxon>Pseudomonadati</taxon>
        <taxon>Verrucomicrobiota</taxon>
        <taxon>Verrucomicrobiia</taxon>
        <taxon>Verrucomicrobiales</taxon>
        <taxon>Verrucomicrobiaceae</taxon>
        <taxon>Prosthecobacter</taxon>
    </lineage>
</organism>
<dbReference type="InterPro" id="IPR003439">
    <property type="entry name" value="ABC_transporter-like_ATP-bd"/>
</dbReference>
<dbReference type="SMART" id="SM00382">
    <property type="entry name" value="AAA"/>
    <property type="match status" value="1"/>
</dbReference>
<gene>
    <name evidence="5" type="ORF">GCM10023213_19560</name>
</gene>
<evidence type="ECO:0000313" key="6">
    <source>
        <dbReference type="Proteomes" id="UP001499852"/>
    </source>
</evidence>
<dbReference type="PANTHER" id="PTHR42939">
    <property type="entry name" value="ABC TRANSPORTER ATP-BINDING PROTEIN ALBC-RELATED"/>
    <property type="match status" value="1"/>
</dbReference>
<dbReference type="CDD" id="cd03230">
    <property type="entry name" value="ABC_DR_subfamily_A"/>
    <property type="match status" value="1"/>
</dbReference>
<name>A0ABP9P1U5_9BACT</name>
<dbReference type="EMBL" id="BAABIA010000003">
    <property type="protein sequence ID" value="GAA5139231.1"/>
    <property type="molecule type" value="Genomic_DNA"/>
</dbReference>